<evidence type="ECO:0000256" key="1">
    <source>
        <dbReference type="ARBA" id="ARBA00000085"/>
    </source>
</evidence>
<dbReference type="SUPFAM" id="SSF55874">
    <property type="entry name" value="ATPase domain of HSP90 chaperone/DNA topoisomerase II/histidine kinase"/>
    <property type="match status" value="1"/>
</dbReference>
<keyword evidence="5" id="KW-0418">Kinase</keyword>
<evidence type="ECO:0000256" key="2">
    <source>
        <dbReference type="ARBA" id="ARBA00012438"/>
    </source>
</evidence>
<keyword evidence="8" id="KW-1185">Reference proteome</keyword>
<dbReference type="InterPro" id="IPR052162">
    <property type="entry name" value="Sensor_kinase/Photoreceptor"/>
</dbReference>
<dbReference type="Pfam" id="PF00512">
    <property type="entry name" value="HisKA"/>
    <property type="match status" value="1"/>
</dbReference>
<dbReference type="Gene3D" id="1.10.287.130">
    <property type="match status" value="1"/>
</dbReference>
<keyword evidence="4" id="KW-0808">Transferase</keyword>
<dbReference type="EMBL" id="CP093442">
    <property type="protein sequence ID" value="UOF00578.1"/>
    <property type="molecule type" value="Genomic_DNA"/>
</dbReference>
<evidence type="ECO:0000259" key="6">
    <source>
        <dbReference type="PROSITE" id="PS50109"/>
    </source>
</evidence>
<dbReference type="InterPro" id="IPR004358">
    <property type="entry name" value="Sig_transdc_His_kin-like_C"/>
</dbReference>
<protein>
    <recommendedName>
        <fullName evidence="2">histidine kinase</fullName>
        <ecNumber evidence="2">2.7.13.3</ecNumber>
    </recommendedName>
</protein>
<organism evidence="7 8">
    <name type="scientific">Bdellovibrio reynosensis</name>
    <dbReference type="NCBI Taxonomy" id="2835041"/>
    <lineage>
        <taxon>Bacteria</taxon>
        <taxon>Pseudomonadati</taxon>
        <taxon>Bdellovibrionota</taxon>
        <taxon>Bdellovibrionia</taxon>
        <taxon>Bdellovibrionales</taxon>
        <taxon>Pseudobdellovibrionaceae</taxon>
        <taxon>Bdellovibrio</taxon>
    </lineage>
</organism>
<evidence type="ECO:0000256" key="3">
    <source>
        <dbReference type="ARBA" id="ARBA00022553"/>
    </source>
</evidence>
<keyword evidence="7" id="KW-0067">ATP-binding</keyword>
<accession>A0ABY4C6I1</accession>
<proteinExistence type="predicted"/>
<feature type="domain" description="Histidine kinase" evidence="6">
    <location>
        <begin position="177"/>
        <end position="390"/>
    </location>
</feature>
<evidence type="ECO:0000256" key="4">
    <source>
        <dbReference type="ARBA" id="ARBA00022679"/>
    </source>
</evidence>
<dbReference type="InterPro" id="IPR003661">
    <property type="entry name" value="HisK_dim/P_dom"/>
</dbReference>
<dbReference type="SMART" id="SM00388">
    <property type="entry name" value="HisKA"/>
    <property type="match status" value="1"/>
</dbReference>
<gene>
    <name evidence="7" type="ORF">MNR06_12805</name>
</gene>
<dbReference type="InterPro" id="IPR005467">
    <property type="entry name" value="His_kinase_dom"/>
</dbReference>
<sequence length="392" mass="44177">MEPTSPERDTFGKSTAVNKKAADVLRTNREKIRAEWEKNVRSVLVSQAKDKSSAEMSNTLQLFLNEVIQKIERNDNPEHADIYKGMSGEHGGLRATFRGYFLPDLFKEFSILRQIINKELHDHKVLSYEVRSIIDESIDSVISSAATEFASVQKQGIQDALFDAEVSNRDLDQFASVAAHDLKSPLATIAGYLELLKDELKEPPESDSIKYIETMQKASARMMRLIDSLLNYSRLSTPVKEFKSVDINEILKSTEQNLKKIVQETGATIDYENLPLVLGDEDFINQLFQNLISNSIKFRRAEPPKIIITAEDDGGMWKFILQDNGIGFDPTYKTEIFKLYKKLHGNDTYQGSGIGLATCRKVVELHGGKIWADSSPGKGTIFYFTLPKGPKN</sequence>
<reference evidence="7" key="1">
    <citation type="submission" date="2022-03" db="EMBL/GenBank/DDBJ databases">
        <title>Genome Identification and Characterization of new species Bdellovibrio reynosense LBG001 sp. nov. from a Mexico soil sample.</title>
        <authorList>
            <person name="Camilli A."/>
            <person name="Ajao Y."/>
            <person name="Guo X."/>
        </authorList>
    </citation>
    <scope>NUCLEOTIDE SEQUENCE</scope>
    <source>
        <strain evidence="7">LBG001</strain>
    </source>
</reference>
<keyword evidence="3" id="KW-0597">Phosphoprotein</keyword>
<dbReference type="Pfam" id="PF02518">
    <property type="entry name" value="HATPase_c"/>
    <property type="match status" value="1"/>
</dbReference>
<evidence type="ECO:0000256" key="5">
    <source>
        <dbReference type="ARBA" id="ARBA00022777"/>
    </source>
</evidence>
<dbReference type="InterPro" id="IPR003594">
    <property type="entry name" value="HATPase_dom"/>
</dbReference>
<name>A0ABY4C6I1_9BACT</name>
<dbReference type="EC" id="2.7.13.3" evidence="2"/>
<dbReference type="GO" id="GO:0005524">
    <property type="term" value="F:ATP binding"/>
    <property type="evidence" value="ECO:0007669"/>
    <property type="project" value="UniProtKB-KW"/>
</dbReference>
<keyword evidence="7" id="KW-0547">Nucleotide-binding</keyword>
<dbReference type="InterPro" id="IPR036890">
    <property type="entry name" value="HATPase_C_sf"/>
</dbReference>
<dbReference type="PANTHER" id="PTHR43304:SF1">
    <property type="entry name" value="PAC DOMAIN-CONTAINING PROTEIN"/>
    <property type="match status" value="1"/>
</dbReference>
<comment type="catalytic activity">
    <reaction evidence="1">
        <text>ATP + protein L-histidine = ADP + protein N-phospho-L-histidine.</text>
        <dbReference type="EC" id="2.7.13.3"/>
    </reaction>
</comment>
<dbReference type="PROSITE" id="PS50109">
    <property type="entry name" value="HIS_KIN"/>
    <property type="match status" value="1"/>
</dbReference>
<dbReference type="SMART" id="SM00387">
    <property type="entry name" value="HATPase_c"/>
    <property type="match status" value="1"/>
</dbReference>
<dbReference type="RefSeq" id="WP_243536672.1">
    <property type="nucleotide sequence ID" value="NZ_CP093442.1"/>
</dbReference>
<dbReference type="Gene3D" id="3.30.565.10">
    <property type="entry name" value="Histidine kinase-like ATPase, C-terminal domain"/>
    <property type="match status" value="1"/>
</dbReference>
<dbReference type="CDD" id="cd00082">
    <property type="entry name" value="HisKA"/>
    <property type="match status" value="1"/>
</dbReference>
<dbReference type="SUPFAM" id="SSF47384">
    <property type="entry name" value="Homodimeric domain of signal transducing histidine kinase"/>
    <property type="match status" value="1"/>
</dbReference>
<evidence type="ECO:0000313" key="8">
    <source>
        <dbReference type="Proteomes" id="UP000830116"/>
    </source>
</evidence>
<evidence type="ECO:0000313" key="7">
    <source>
        <dbReference type="EMBL" id="UOF00578.1"/>
    </source>
</evidence>
<dbReference type="PRINTS" id="PR00344">
    <property type="entry name" value="BCTRLSENSOR"/>
</dbReference>
<dbReference type="PANTHER" id="PTHR43304">
    <property type="entry name" value="PHYTOCHROME-LIKE PROTEIN CPH1"/>
    <property type="match status" value="1"/>
</dbReference>
<dbReference type="Proteomes" id="UP000830116">
    <property type="component" value="Chromosome"/>
</dbReference>
<dbReference type="InterPro" id="IPR036097">
    <property type="entry name" value="HisK_dim/P_sf"/>
</dbReference>